<dbReference type="KEGG" id="cci:CC1G_04805"/>
<dbReference type="Proteomes" id="UP000001861">
    <property type="component" value="Unassembled WGS sequence"/>
</dbReference>
<dbReference type="OrthoDB" id="2839137at2759"/>
<dbReference type="eggNOG" id="ENOG502T145">
    <property type="taxonomic scope" value="Eukaryota"/>
</dbReference>
<sequence>MCTSQPAPTSRIKQSEKATKAARSSATSSLLPRRERRPARQISTLNPSKLVPGDYIEVADGSASFVVAVHGVDVKSVVVNPQWYDSATRSINTSPFPPNTRGFLYLHRPDRSCITSGLRFRLVDKPDPTLFDQGKDLLRPDGKPWFLPLVAIVKRNCYTTLRELVIRSKLVSETELALLKSLDGENMKSGAVLLGSITQPFERDLSRLGLPIRVQEGDKIHRFAINRPRGLHGARGSVLVQLELAYRQIPSAPPKPFVVMRILKFLDPPKYDGPLTQEEGKLIRRLSSVGEPFIWAASPSTLPPPCLKALEQAYPPHPSRIYKPSRRQGQRLSVVLAASDFN</sequence>
<comment type="caution">
    <text evidence="2">The sequence shown here is derived from an EMBL/GenBank/DDBJ whole genome shotgun (WGS) entry which is preliminary data.</text>
</comment>
<evidence type="ECO:0000256" key="1">
    <source>
        <dbReference type="SAM" id="MobiDB-lite"/>
    </source>
</evidence>
<evidence type="ECO:0000313" key="2">
    <source>
        <dbReference type="EMBL" id="EAU83549.1"/>
    </source>
</evidence>
<organism evidence="2 3">
    <name type="scientific">Coprinopsis cinerea (strain Okayama-7 / 130 / ATCC MYA-4618 / FGSC 9003)</name>
    <name type="common">Inky cap fungus</name>
    <name type="synonym">Hormographiella aspergillata</name>
    <dbReference type="NCBI Taxonomy" id="240176"/>
    <lineage>
        <taxon>Eukaryota</taxon>
        <taxon>Fungi</taxon>
        <taxon>Dikarya</taxon>
        <taxon>Basidiomycota</taxon>
        <taxon>Agaricomycotina</taxon>
        <taxon>Agaricomycetes</taxon>
        <taxon>Agaricomycetidae</taxon>
        <taxon>Agaricales</taxon>
        <taxon>Agaricineae</taxon>
        <taxon>Psathyrellaceae</taxon>
        <taxon>Coprinopsis</taxon>
    </lineage>
</organism>
<dbReference type="OMA" id="EMFANNH"/>
<dbReference type="RefSeq" id="XP_001838361.1">
    <property type="nucleotide sequence ID" value="XM_001838309.1"/>
</dbReference>
<feature type="compositionally biased region" description="Polar residues" evidence="1">
    <location>
        <begin position="1"/>
        <end position="12"/>
    </location>
</feature>
<reference evidence="2 3" key="1">
    <citation type="journal article" date="2010" name="Proc. Natl. Acad. Sci. U.S.A.">
        <title>Insights into evolution of multicellular fungi from the assembled chromosomes of the mushroom Coprinopsis cinerea (Coprinus cinereus).</title>
        <authorList>
            <person name="Stajich J.E."/>
            <person name="Wilke S.K."/>
            <person name="Ahren D."/>
            <person name="Au C.H."/>
            <person name="Birren B.W."/>
            <person name="Borodovsky M."/>
            <person name="Burns C."/>
            <person name="Canback B."/>
            <person name="Casselton L.A."/>
            <person name="Cheng C.K."/>
            <person name="Deng J."/>
            <person name="Dietrich F.S."/>
            <person name="Fargo D.C."/>
            <person name="Farman M.L."/>
            <person name="Gathman A.C."/>
            <person name="Goldberg J."/>
            <person name="Guigo R."/>
            <person name="Hoegger P.J."/>
            <person name="Hooker J.B."/>
            <person name="Huggins A."/>
            <person name="James T.Y."/>
            <person name="Kamada T."/>
            <person name="Kilaru S."/>
            <person name="Kodira C."/>
            <person name="Kues U."/>
            <person name="Kupfer D."/>
            <person name="Kwan H.S."/>
            <person name="Lomsadze A."/>
            <person name="Li W."/>
            <person name="Lilly W.W."/>
            <person name="Ma L.J."/>
            <person name="Mackey A.J."/>
            <person name="Manning G."/>
            <person name="Martin F."/>
            <person name="Muraguchi H."/>
            <person name="Natvig D.O."/>
            <person name="Palmerini H."/>
            <person name="Ramesh M.A."/>
            <person name="Rehmeyer C.J."/>
            <person name="Roe B.A."/>
            <person name="Shenoy N."/>
            <person name="Stanke M."/>
            <person name="Ter-Hovhannisyan V."/>
            <person name="Tunlid A."/>
            <person name="Velagapudi R."/>
            <person name="Vision T.J."/>
            <person name="Zeng Q."/>
            <person name="Zolan M.E."/>
            <person name="Pukkila P.J."/>
        </authorList>
    </citation>
    <scope>NUCLEOTIDE SEQUENCE [LARGE SCALE GENOMIC DNA]</scope>
    <source>
        <strain evidence="3">Okayama-7 / 130 / ATCC MYA-4618 / FGSC 9003</strain>
    </source>
</reference>
<dbReference type="AlphaFoldDB" id="A8P2M5"/>
<proteinExistence type="predicted"/>
<dbReference type="GeneID" id="6014946"/>
<dbReference type="VEuPathDB" id="FungiDB:CC1G_04805"/>
<feature type="region of interest" description="Disordered" evidence="1">
    <location>
        <begin position="1"/>
        <end position="37"/>
    </location>
</feature>
<accession>A8P2M5</accession>
<dbReference type="InParanoid" id="A8P2M5"/>
<name>A8P2M5_COPC7</name>
<dbReference type="EMBL" id="AACS02000013">
    <property type="protein sequence ID" value="EAU83549.1"/>
    <property type="molecule type" value="Genomic_DNA"/>
</dbReference>
<protein>
    <submittedName>
        <fullName evidence="2">Uncharacterized protein</fullName>
    </submittedName>
</protein>
<gene>
    <name evidence="2" type="ORF">CC1G_04805</name>
</gene>
<evidence type="ECO:0000313" key="3">
    <source>
        <dbReference type="Proteomes" id="UP000001861"/>
    </source>
</evidence>
<keyword evidence="3" id="KW-1185">Reference proteome</keyword>